<feature type="chain" id="PRO_5003410028" evidence="6">
    <location>
        <begin position="25"/>
        <end position="268"/>
    </location>
</feature>
<reference evidence="8" key="1">
    <citation type="journal article" date="2012" name="Proc. Natl. Acad. Sci. U.S.A.">
        <title>Antigenic diversity is generated by distinct evolutionary mechanisms in African trypanosome species.</title>
        <authorList>
            <person name="Jackson A.P."/>
            <person name="Berry A."/>
            <person name="Aslett M."/>
            <person name="Allison H.C."/>
            <person name="Burton P."/>
            <person name="Vavrova-Anderson J."/>
            <person name="Brown R."/>
            <person name="Browne H."/>
            <person name="Corton N."/>
            <person name="Hauser H."/>
            <person name="Gamble J."/>
            <person name="Gilderthorp R."/>
            <person name="Marcello L."/>
            <person name="McQuillan J."/>
            <person name="Otto T.D."/>
            <person name="Quail M.A."/>
            <person name="Sanders M.J."/>
            <person name="van Tonder A."/>
            <person name="Ginger M.L."/>
            <person name="Field M.C."/>
            <person name="Barry J.D."/>
            <person name="Hertz-Fowler C."/>
            <person name="Berriman M."/>
        </authorList>
    </citation>
    <scope>NUCLEOTIDE SEQUENCE</scope>
    <source>
        <strain evidence="8">Y486</strain>
    </source>
</reference>
<protein>
    <submittedName>
        <fullName evidence="8">Putative legume-like lectin</fullName>
    </submittedName>
</protein>
<dbReference type="Pfam" id="PF03388">
    <property type="entry name" value="Lectin_leg-like"/>
    <property type="match status" value="1"/>
</dbReference>
<dbReference type="GO" id="GO:0000139">
    <property type="term" value="C:Golgi membrane"/>
    <property type="evidence" value="ECO:0007669"/>
    <property type="project" value="TreeGrafter"/>
</dbReference>
<dbReference type="GO" id="GO:0006888">
    <property type="term" value="P:endoplasmic reticulum to Golgi vesicle-mediated transport"/>
    <property type="evidence" value="ECO:0007669"/>
    <property type="project" value="TreeGrafter"/>
</dbReference>
<dbReference type="InterPro" id="IPR005052">
    <property type="entry name" value="Lectin_leg"/>
</dbReference>
<evidence type="ECO:0000256" key="1">
    <source>
        <dbReference type="ARBA" id="ARBA00004479"/>
    </source>
</evidence>
<dbReference type="PROSITE" id="PS51328">
    <property type="entry name" value="L_LECTIN_LIKE"/>
    <property type="match status" value="1"/>
</dbReference>
<feature type="domain" description="L-type lectin-like" evidence="7">
    <location>
        <begin position="31"/>
        <end position="263"/>
    </location>
</feature>
<feature type="signal peptide" evidence="6">
    <location>
        <begin position="1"/>
        <end position="24"/>
    </location>
</feature>
<dbReference type="InterPro" id="IPR013320">
    <property type="entry name" value="ConA-like_dom_sf"/>
</dbReference>
<proteinExistence type="predicted"/>
<keyword evidence="4" id="KW-1133">Transmembrane helix</keyword>
<evidence type="ECO:0000313" key="8">
    <source>
        <dbReference type="EMBL" id="CCC51782.1"/>
    </source>
</evidence>
<keyword evidence="8" id="KW-0430">Lectin</keyword>
<evidence type="ECO:0000256" key="3">
    <source>
        <dbReference type="ARBA" id="ARBA00022729"/>
    </source>
</evidence>
<organism evidence="8">
    <name type="scientific">Trypanosoma vivax (strain Y486)</name>
    <dbReference type="NCBI Taxonomy" id="1055687"/>
    <lineage>
        <taxon>Eukaryota</taxon>
        <taxon>Discoba</taxon>
        <taxon>Euglenozoa</taxon>
        <taxon>Kinetoplastea</taxon>
        <taxon>Metakinetoplastina</taxon>
        <taxon>Trypanosomatida</taxon>
        <taxon>Trypanosomatidae</taxon>
        <taxon>Trypanosoma</taxon>
        <taxon>Duttonella</taxon>
    </lineage>
</organism>
<evidence type="ECO:0000256" key="6">
    <source>
        <dbReference type="SAM" id="SignalP"/>
    </source>
</evidence>
<dbReference type="AlphaFoldDB" id="G0U7C4"/>
<dbReference type="GO" id="GO:0005793">
    <property type="term" value="C:endoplasmic reticulum-Golgi intermediate compartment"/>
    <property type="evidence" value="ECO:0007669"/>
    <property type="project" value="TreeGrafter"/>
</dbReference>
<evidence type="ECO:0000256" key="2">
    <source>
        <dbReference type="ARBA" id="ARBA00022692"/>
    </source>
</evidence>
<dbReference type="EMBL" id="HE573026">
    <property type="protein sequence ID" value="CCC51782.1"/>
    <property type="molecule type" value="Genomic_DNA"/>
</dbReference>
<keyword evidence="3 6" id="KW-0732">Signal</keyword>
<dbReference type="GO" id="GO:0005537">
    <property type="term" value="F:D-mannose binding"/>
    <property type="evidence" value="ECO:0007669"/>
    <property type="project" value="TreeGrafter"/>
</dbReference>
<dbReference type="InterPro" id="IPR051136">
    <property type="entry name" value="Intracellular_Lectin-GPT"/>
</dbReference>
<evidence type="ECO:0000256" key="4">
    <source>
        <dbReference type="ARBA" id="ARBA00022989"/>
    </source>
</evidence>
<keyword evidence="2" id="KW-0812">Transmembrane</keyword>
<dbReference type="SUPFAM" id="SSF49899">
    <property type="entry name" value="Concanavalin A-like lectins/glucanases"/>
    <property type="match status" value="1"/>
</dbReference>
<dbReference type="PANTHER" id="PTHR12223">
    <property type="entry name" value="VESICULAR MANNOSE-BINDING LECTIN"/>
    <property type="match status" value="1"/>
</dbReference>
<evidence type="ECO:0000259" key="7">
    <source>
        <dbReference type="PROSITE" id="PS51328"/>
    </source>
</evidence>
<sequence length="268" mass="29034">MSFASSFLLCAYSLWYVLSSTVQAAQEFDTGDVIHAHSISPPILQNFWVDDMSSWSFGSSTVITDNYIRLTDFLLGSAGFIRNTQTNSVSTFELNVTLKVRRRNPLSFSSLGHSSVGIWYITAEGFSPQGSNFIGIESQFNGVGVVLSDADEISLVIGNGARAVNATSLNEQRAGYCLIPKMSSCHITITLRFTPGHLGVWYVLHGDAASKRKPHSSTKINIIPCLTVAAPTLKGNHFFGVTAMSSRSGLVEHDVYEVIMSPIVPSSG</sequence>
<dbReference type="Gene3D" id="2.60.120.200">
    <property type="match status" value="1"/>
</dbReference>
<keyword evidence="5" id="KW-0472">Membrane</keyword>
<dbReference type="VEuPathDB" id="TriTrypDB:TvY486_1008280"/>
<dbReference type="OMA" id="SCHITIT"/>
<gene>
    <name evidence="8" type="ORF">TVY486_1008280</name>
</gene>
<name>G0U7C4_TRYVY</name>
<comment type="subcellular location">
    <subcellularLocation>
        <location evidence="1">Membrane</location>
        <topology evidence="1">Single-pass type I membrane protein</topology>
    </subcellularLocation>
</comment>
<accession>G0U7C4</accession>
<dbReference type="PANTHER" id="PTHR12223:SF28">
    <property type="entry name" value="LECTIN, MANNOSE BINDING 1 LIKE"/>
    <property type="match status" value="1"/>
</dbReference>
<dbReference type="GO" id="GO:0030134">
    <property type="term" value="C:COPII-coated ER to Golgi transport vesicle"/>
    <property type="evidence" value="ECO:0007669"/>
    <property type="project" value="TreeGrafter"/>
</dbReference>
<dbReference type="GO" id="GO:0005789">
    <property type="term" value="C:endoplasmic reticulum membrane"/>
    <property type="evidence" value="ECO:0007669"/>
    <property type="project" value="TreeGrafter"/>
</dbReference>
<evidence type="ECO:0000256" key="5">
    <source>
        <dbReference type="ARBA" id="ARBA00023136"/>
    </source>
</evidence>